<dbReference type="InterPro" id="IPR043203">
    <property type="entry name" value="VGCC_Ca_Na"/>
</dbReference>
<dbReference type="PANTHER" id="PTHR10037">
    <property type="entry name" value="VOLTAGE-GATED CATION CHANNEL CALCIUM AND SODIUM"/>
    <property type="match status" value="1"/>
</dbReference>
<evidence type="ECO:0000259" key="6">
    <source>
        <dbReference type="Pfam" id="PF00520"/>
    </source>
</evidence>
<feature type="non-terminal residue" evidence="8">
    <location>
        <position position="143"/>
    </location>
</feature>
<dbReference type="Pfam" id="PF00520">
    <property type="entry name" value="Ion_trans"/>
    <property type="match status" value="1"/>
</dbReference>
<evidence type="ECO:0000313" key="8">
    <source>
        <dbReference type="RefSeq" id="XP_022236862.1"/>
    </source>
</evidence>
<dbReference type="InterPro" id="IPR005821">
    <property type="entry name" value="Ion_trans_dom"/>
</dbReference>
<dbReference type="PANTHER" id="PTHR10037:SF288">
    <property type="entry name" value="SODIUM CHANNEL PROTEIN PARA"/>
    <property type="match status" value="1"/>
</dbReference>
<sequence length="143" mass="15996">MNSAIDSKSIKGEQPEDEVNIYMYLYFVFFIIFGSFFTLNLFIGVIIDNFNEQKKKAGGSLEMFMTDDQKKYYNAMKKMGSKKPMKAIPRPHWSMGALGTYQFVAAVVMDHGGQWHSAGVDGVMPIPTEMPLGVGCSTLPYIA</sequence>
<evidence type="ECO:0000256" key="5">
    <source>
        <dbReference type="SAM" id="Phobius"/>
    </source>
</evidence>
<keyword evidence="3 5" id="KW-1133">Transmembrane helix</keyword>
<feature type="transmembrane region" description="Helical" evidence="5">
    <location>
        <begin position="21"/>
        <end position="47"/>
    </location>
</feature>
<evidence type="ECO:0000256" key="3">
    <source>
        <dbReference type="ARBA" id="ARBA00022989"/>
    </source>
</evidence>
<feature type="domain" description="Ion transport" evidence="6">
    <location>
        <begin position="13"/>
        <end position="57"/>
    </location>
</feature>
<accession>A0ABM1RZQ7</accession>
<dbReference type="Proteomes" id="UP000694941">
    <property type="component" value="Unplaced"/>
</dbReference>
<keyword evidence="4 5" id="KW-0472">Membrane</keyword>
<evidence type="ECO:0000256" key="1">
    <source>
        <dbReference type="ARBA" id="ARBA00004141"/>
    </source>
</evidence>
<keyword evidence="7" id="KW-1185">Reference proteome</keyword>
<proteinExistence type="predicted"/>
<comment type="subcellular location">
    <subcellularLocation>
        <location evidence="1">Membrane</location>
        <topology evidence="1">Multi-pass membrane protein</topology>
    </subcellularLocation>
</comment>
<protein>
    <submittedName>
        <fullName evidence="8">Sodium channel protein para-like</fullName>
    </submittedName>
</protein>
<keyword evidence="2 5" id="KW-0812">Transmembrane</keyword>
<gene>
    <name evidence="8" type="primary">LOC111084444</name>
</gene>
<dbReference type="RefSeq" id="XP_022236862.1">
    <property type="nucleotide sequence ID" value="XM_022381154.1"/>
</dbReference>
<name>A0ABM1RZQ7_LIMPO</name>
<evidence type="ECO:0000256" key="2">
    <source>
        <dbReference type="ARBA" id="ARBA00022692"/>
    </source>
</evidence>
<dbReference type="CDD" id="cd13433">
    <property type="entry name" value="Na_channel_gate"/>
    <property type="match status" value="1"/>
</dbReference>
<reference evidence="8" key="1">
    <citation type="submission" date="2025-08" db="UniProtKB">
        <authorList>
            <consortium name="RefSeq"/>
        </authorList>
    </citation>
    <scope>IDENTIFICATION</scope>
    <source>
        <tissue evidence="8">Muscle</tissue>
    </source>
</reference>
<organism evidence="7 8">
    <name type="scientific">Limulus polyphemus</name>
    <name type="common">Atlantic horseshoe crab</name>
    <dbReference type="NCBI Taxonomy" id="6850"/>
    <lineage>
        <taxon>Eukaryota</taxon>
        <taxon>Metazoa</taxon>
        <taxon>Ecdysozoa</taxon>
        <taxon>Arthropoda</taxon>
        <taxon>Chelicerata</taxon>
        <taxon>Merostomata</taxon>
        <taxon>Xiphosura</taxon>
        <taxon>Limulidae</taxon>
        <taxon>Limulus</taxon>
    </lineage>
</organism>
<dbReference type="Gene3D" id="1.10.287.70">
    <property type="match status" value="1"/>
</dbReference>
<dbReference type="GeneID" id="111084444"/>
<evidence type="ECO:0000313" key="7">
    <source>
        <dbReference type="Proteomes" id="UP000694941"/>
    </source>
</evidence>
<dbReference type="InterPro" id="IPR044564">
    <property type="entry name" value="Na_chnl_inactivation_gate"/>
</dbReference>
<evidence type="ECO:0000256" key="4">
    <source>
        <dbReference type="ARBA" id="ARBA00023136"/>
    </source>
</evidence>